<name>Q8ZSZ9_PYRAE</name>
<dbReference type="InParanoid" id="Q8ZSZ9"/>
<dbReference type="EnsemblBacteria" id="AAL64964">
    <property type="protein sequence ID" value="AAL64964"/>
    <property type="gene ID" value="PAE3501a"/>
</dbReference>
<protein>
    <submittedName>
        <fullName evidence="1">Uncharacterized protein</fullName>
    </submittedName>
</protein>
<organism evidence="1 2">
    <name type="scientific">Pyrobaculum aerophilum (strain ATCC 51768 / DSM 7523 / JCM 9630 / CIP 104966 / NBRC 100827 / IM2)</name>
    <dbReference type="NCBI Taxonomy" id="178306"/>
    <lineage>
        <taxon>Archaea</taxon>
        <taxon>Thermoproteota</taxon>
        <taxon>Thermoprotei</taxon>
        <taxon>Thermoproteales</taxon>
        <taxon>Thermoproteaceae</taxon>
        <taxon>Pyrobaculum</taxon>
    </lineage>
</organism>
<sequence length="18" mass="2262">MDESYIWPIVFVDVDRNY</sequence>
<proteinExistence type="predicted"/>
<dbReference type="STRING" id="178306.PAE3501a"/>
<reference evidence="1 2" key="1">
    <citation type="journal article" date="2002" name="Proc. Natl. Acad. Sci. U.S.A.">
        <title>Genome sequence of the hyperthermophilic crenarchaeon Pyrobaculum aerophilum.</title>
        <authorList>
            <person name="Fitz-Gibbon S.T."/>
            <person name="Ladner H."/>
            <person name="Kim U.J."/>
            <person name="Stetter K.O."/>
            <person name="Simon M.I."/>
            <person name="Miller J.H."/>
        </authorList>
    </citation>
    <scope>NUCLEOTIDE SEQUENCE [LARGE SCALE GENOMIC DNA]</scope>
    <source>
        <strain evidence="2">ATCC 51768 / DSM 7523 / JCM 9630 / CIP 104966 / NBRC 100827 / IM2</strain>
    </source>
</reference>
<dbReference type="AlphaFoldDB" id="Q8ZSZ9"/>
<keyword evidence="2" id="KW-1185">Reference proteome</keyword>
<dbReference type="EMBL" id="AE009441">
    <property type="protein sequence ID" value="AAL64964.1"/>
    <property type="molecule type" value="Genomic_DNA"/>
</dbReference>
<evidence type="ECO:0000313" key="2">
    <source>
        <dbReference type="Proteomes" id="UP000002439"/>
    </source>
</evidence>
<accession>Q8ZSZ9</accession>
<dbReference type="Proteomes" id="UP000002439">
    <property type="component" value="Chromosome"/>
</dbReference>
<gene>
    <name evidence="1" type="ordered locus">PAE3501a</name>
</gene>
<evidence type="ECO:0000313" key="1">
    <source>
        <dbReference type="EMBL" id="AAL64964.1"/>
    </source>
</evidence>
<dbReference type="KEGG" id="pai:PAE3501a"/>
<dbReference type="HOGENOM" id="CLU_3430767_0_0_2"/>